<evidence type="ECO:0000256" key="11">
    <source>
        <dbReference type="PROSITE-ProRule" id="PRU10141"/>
    </source>
</evidence>
<dbReference type="SMART" id="SM00220">
    <property type="entry name" value="S_TKc"/>
    <property type="match status" value="1"/>
</dbReference>
<dbReference type="InterPro" id="IPR044131">
    <property type="entry name" value="PKc_DYR1A/1B"/>
</dbReference>
<sequence>MDGKFETHRGVYGTQPFPPNWSLTPGVIPSGAPANNYNNPSQSHAPTQNHNLTTTHPQQTTSSHLSQSALNNGPAYVRSQQLPSSTSGFTPSRHSPSIASNGAPLPKPRQGIQLPSHESNMQKSFHEDDGSIVTVGDKPYRDISEMPLHKLTIDLVKTYKGINEKYYSRKTRRRQQEAAAAAASAKPVVTGLQNLSSSSSQPLHFDRKLSKTLSGPAQSSLMGQTTSQQQIPPQAIEVQGVSADVQPIGSQSSHFQSSALQQPSQQALFPQGHSSSKSWQQIPNYNKQQVPLRKEKVPPPQPQVVIDNSTNDDEHHDYIIRIGEMFNYRYRIEQTIGKGSFGQVAKAFDTVADEHVAIKIIKNKKAFFDQAQIEIHLLEMMNSHSAEGHRFVVKLKTHFTWKNHLCLVFELLSYNLYDFLRNCNFRGVSLNLTRKFGIQLANTLLFLSRPELQIIHCDLKPENVLLCHPRRSTIKIIDFGSSCQYGNRIYQYIQSRFYRSPEILLGISYGMPIDMWSLGCILMEMHTGEPLFPGNSEFDQMMKIVEVLGIPPRNMLDAAPKTRKFFEKDESGEYHCRRPRDMKLYKPPGSRTVPDIIGITSGASRRFGDQGHTIDDYKVFIDLIIKMLHYDPLLRINPAEAVRHQFLAKDGDVSHRLSSSNVINPPSWSHRHESVTRPLSPKSHNRPTKDYLREPYRDELVSSVASTSLALDKASTPSSAPTSQQQSHVQSTPNQQIPSVSQPSNPSTENNVANPLAEGSNDYLI</sequence>
<feature type="domain" description="Protein kinase" evidence="13">
    <location>
        <begin position="330"/>
        <end position="647"/>
    </location>
</feature>
<evidence type="ECO:0000256" key="12">
    <source>
        <dbReference type="SAM" id="MobiDB-lite"/>
    </source>
</evidence>
<evidence type="ECO:0000256" key="4">
    <source>
        <dbReference type="ARBA" id="ARBA00022679"/>
    </source>
</evidence>
<dbReference type="CDD" id="cd14226">
    <property type="entry name" value="PKc_DYRK1"/>
    <property type="match status" value="1"/>
</dbReference>
<accession>A0A7E4V626</accession>
<evidence type="ECO:0000256" key="7">
    <source>
        <dbReference type="ARBA" id="ARBA00022840"/>
    </source>
</evidence>
<comment type="catalytic activity">
    <reaction evidence="9">
        <text>L-threonyl-[protein] + ATP = O-phospho-L-threonyl-[protein] + ADP + H(+)</text>
        <dbReference type="Rhea" id="RHEA:46608"/>
        <dbReference type="Rhea" id="RHEA-COMP:11060"/>
        <dbReference type="Rhea" id="RHEA-COMP:11605"/>
        <dbReference type="ChEBI" id="CHEBI:15378"/>
        <dbReference type="ChEBI" id="CHEBI:30013"/>
        <dbReference type="ChEBI" id="CHEBI:30616"/>
        <dbReference type="ChEBI" id="CHEBI:61977"/>
        <dbReference type="ChEBI" id="CHEBI:456216"/>
        <dbReference type="EC" id="2.7.12.1"/>
    </reaction>
</comment>
<dbReference type="WBParaSite" id="Pan_g16998.t1">
    <property type="protein sequence ID" value="Pan_g16998.t1"/>
    <property type="gene ID" value="Pan_g16998"/>
</dbReference>
<dbReference type="GO" id="GO:0004712">
    <property type="term" value="F:protein serine/threonine/tyrosine kinase activity"/>
    <property type="evidence" value="ECO:0007669"/>
    <property type="project" value="UniProtKB-EC"/>
</dbReference>
<dbReference type="GO" id="GO:0005524">
    <property type="term" value="F:ATP binding"/>
    <property type="evidence" value="ECO:0007669"/>
    <property type="project" value="UniProtKB-UniRule"/>
</dbReference>
<feature type="compositionally biased region" description="Polar residues" evidence="12">
    <location>
        <begin position="728"/>
        <end position="753"/>
    </location>
</feature>
<keyword evidence="7 11" id="KW-0067">ATP-binding</keyword>
<evidence type="ECO:0000313" key="14">
    <source>
        <dbReference type="Proteomes" id="UP000492821"/>
    </source>
</evidence>
<feature type="binding site" evidence="11">
    <location>
        <position position="359"/>
    </location>
    <ligand>
        <name>ATP</name>
        <dbReference type="ChEBI" id="CHEBI:30616"/>
    </ligand>
</feature>
<feature type="region of interest" description="Disordered" evidence="12">
    <location>
        <begin position="212"/>
        <end position="231"/>
    </location>
</feature>
<keyword evidence="3" id="KW-0723">Serine/threonine-protein kinase</keyword>
<evidence type="ECO:0000256" key="9">
    <source>
        <dbReference type="ARBA" id="ARBA00049308"/>
    </source>
</evidence>
<comment type="similarity">
    <text evidence="1">Belongs to the protein kinase superfamily. CMGC Ser/Thr protein kinase family. MNB/DYRK subfamily.</text>
</comment>
<feature type="compositionally biased region" description="Low complexity" evidence="12">
    <location>
        <begin position="709"/>
        <end position="727"/>
    </location>
</feature>
<feature type="compositionally biased region" description="Polar residues" evidence="12">
    <location>
        <begin position="33"/>
        <end position="45"/>
    </location>
</feature>
<evidence type="ECO:0000256" key="3">
    <source>
        <dbReference type="ARBA" id="ARBA00022527"/>
    </source>
</evidence>
<dbReference type="GO" id="GO:0004674">
    <property type="term" value="F:protein serine/threonine kinase activity"/>
    <property type="evidence" value="ECO:0007669"/>
    <property type="project" value="UniProtKB-KW"/>
</dbReference>
<reference evidence="15" key="2">
    <citation type="submission" date="2020-10" db="UniProtKB">
        <authorList>
            <consortium name="WormBaseParasite"/>
        </authorList>
    </citation>
    <scope>IDENTIFICATION</scope>
</reference>
<dbReference type="PANTHER" id="PTHR24058:SF28">
    <property type="entry name" value="SERINE_THREONINE-PROTEIN KINASE MINIBRAIN"/>
    <property type="match status" value="1"/>
</dbReference>
<dbReference type="Pfam" id="PF00069">
    <property type="entry name" value="Pkinase"/>
    <property type="match status" value="1"/>
</dbReference>
<feature type="compositionally biased region" description="Polar residues" evidence="12">
    <location>
        <begin position="656"/>
        <end position="667"/>
    </location>
</feature>
<proteinExistence type="inferred from homology"/>
<dbReference type="InterPro" id="IPR050494">
    <property type="entry name" value="Ser_Thr_dual-spec_kinase"/>
</dbReference>
<feature type="region of interest" description="Disordered" evidence="12">
    <location>
        <begin position="709"/>
        <end position="765"/>
    </location>
</feature>
<evidence type="ECO:0000256" key="2">
    <source>
        <dbReference type="ARBA" id="ARBA00013203"/>
    </source>
</evidence>
<dbReference type="AlphaFoldDB" id="A0A7E4V626"/>
<evidence type="ECO:0000256" key="8">
    <source>
        <dbReference type="ARBA" id="ARBA00049003"/>
    </source>
</evidence>
<keyword evidence="5 11" id="KW-0547">Nucleotide-binding</keyword>
<keyword evidence="4" id="KW-0808">Transferase</keyword>
<feature type="compositionally biased region" description="Low complexity" evidence="12">
    <location>
        <begin position="255"/>
        <end position="271"/>
    </location>
</feature>
<comment type="catalytic activity">
    <reaction evidence="10">
        <text>L-tyrosyl-[protein] + ATP = O-phospho-L-tyrosyl-[protein] + ADP + H(+)</text>
        <dbReference type="Rhea" id="RHEA:10596"/>
        <dbReference type="Rhea" id="RHEA-COMP:10136"/>
        <dbReference type="Rhea" id="RHEA-COMP:20101"/>
        <dbReference type="ChEBI" id="CHEBI:15378"/>
        <dbReference type="ChEBI" id="CHEBI:30616"/>
        <dbReference type="ChEBI" id="CHEBI:46858"/>
        <dbReference type="ChEBI" id="CHEBI:61978"/>
        <dbReference type="ChEBI" id="CHEBI:456216"/>
        <dbReference type="EC" id="2.7.12.1"/>
    </reaction>
</comment>
<feature type="compositionally biased region" description="Low complexity" evidence="12">
    <location>
        <begin position="46"/>
        <end position="68"/>
    </location>
</feature>
<dbReference type="PROSITE" id="PS50011">
    <property type="entry name" value="PROTEIN_KINASE_DOM"/>
    <property type="match status" value="1"/>
</dbReference>
<dbReference type="PANTHER" id="PTHR24058">
    <property type="entry name" value="DUAL SPECIFICITY PROTEIN KINASE"/>
    <property type="match status" value="1"/>
</dbReference>
<evidence type="ECO:0000256" key="6">
    <source>
        <dbReference type="ARBA" id="ARBA00022777"/>
    </source>
</evidence>
<dbReference type="Gene3D" id="1.10.510.10">
    <property type="entry name" value="Transferase(Phosphotransferase) domain 1"/>
    <property type="match status" value="1"/>
</dbReference>
<keyword evidence="14" id="KW-1185">Reference proteome</keyword>
<dbReference type="InterPro" id="IPR008271">
    <property type="entry name" value="Ser/Thr_kinase_AS"/>
</dbReference>
<feature type="compositionally biased region" description="Polar residues" evidence="12">
    <location>
        <begin position="78"/>
        <end position="100"/>
    </location>
</feature>
<evidence type="ECO:0000313" key="15">
    <source>
        <dbReference type="WBParaSite" id="Pan_g16998.t1"/>
    </source>
</evidence>
<feature type="region of interest" description="Disordered" evidence="12">
    <location>
        <begin position="653"/>
        <end position="695"/>
    </location>
</feature>
<dbReference type="Gene3D" id="3.30.200.20">
    <property type="entry name" value="Phosphorylase Kinase, domain 1"/>
    <property type="match status" value="1"/>
</dbReference>
<organism evidence="14 15">
    <name type="scientific">Panagrellus redivivus</name>
    <name type="common">Microworm</name>
    <dbReference type="NCBI Taxonomy" id="6233"/>
    <lineage>
        <taxon>Eukaryota</taxon>
        <taxon>Metazoa</taxon>
        <taxon>Ecdysozoa</taxon>
        <taxon>Nematoda</taxon>
        <taxon>Chromadorea</taxon>
        <taxon>Rhabditida</taxon>
        <taxon>Tylenchina</taxon>
        <taxon>Panagrolaimomorpha</taxon>
        <taxon>Panagrolaimoidea</taxon>
        <taxon>Panagrolaimidae</taxon>
        <taxon>Panagrellus</taxon>
    </lineage>
</organism>
<dbReference type="EC" id="2.7.12.1" evidence="2"/>
<reference evidence="14" key="1">
    <citation type="journal article" date="2013" name="Genetics">
        <title>The draft genome and transcriptome of Panagrellus redivivus are shaped by the harsh demands of a free-living lifestyle.</title>
        <authorList>
            <person name="Srinivasan J."/>
            <person name="Dillman A.R."/>
            <person name="Macchietto M.G."/>
            <person name="Heikkinen L."/>
            <person name="Lakso M."/>
            <person name="Fracchia K.M."/>
            <person name="Antoshechkin I."/>
            <person name="Mortazavi A."/>
            <person name="Wong G."/>
            <person name="Sternberg P.W."/>
        </authorList>
    </citation>
    <scope>NUCLEOTIDE SEQUENCE [LARGE SCALE GENOMIC DNA]</scope>
    <source>
        <strain evidence="14">MT8872</strain>
    </source>
</reference>
<name>A0A7E4V626_PANRE</name>
<evidence type="ECO:0000256" key="10">
    <source>
        <dbReference type="ARBA" id="ARBA00051680"/>
    </source>
</evidence>
<dbReference type="PROSITE" id="PS00107">
    <property type="entry name" value="PROTEIN_KINASE_ATP"/>
    <property type="match status" value="1"/>
</dbReference>
<feature type="region of interest" description="Disordered" evidence="12">
    <location>
        <begin position="1"/>
        <end position="133"/>
    </location>
</feature>
<dbReference type="SUPFAM" id="SSF56112">
    <property type="entry name" value="Protein kinase-like (PK-like)"/>
    <property type="match status" value="1"/>
</dbReference>
<keyword evidence="6" id="KW-0418">Kinase</keyword>
<comment type="catalytic activity">
    <reaction evidence="8">
        <text>L-seryl-[protein] + ATP = O-phospho-L-seryl-[protein] + ADP + H(+)</text>
        <dbReference type="Rhea" id="RHEA:17989"/>
        <dbReference type="Rhea" id="RHEA-COMP:9863"/>
        <dbReference type="Rhea" id="RHEA-COMP:11604"/>
        <dbReference type="ChEBI" id="CHEBI:15378"/>
        <dbReference type="ChEBI" id="CHEBI:29999"/>
        <dbReference type="ChEBI" id="CHEBI:30616"/>
        <dbReference type="ChEBI" id="CHEBI:83421"/>
        <dbReference type="ChEBI" id="CHEBI:456216"/>
        <dbReference type="EC" id="2.7.12.1"/>
    </reaction>
</comment>
<feature type="region of interest" description="Disordered" evidence="12">
    <location>
        <begin position="248"/>
        <end position="280"/>
    </location>
</feature>
<protein>
    <recommendedName>
        <fullName evidence="2">dual-specificity kinase</fullName>
        <ecNumber evidence="2">2.7.12.1</ecNumber>
    </recommendedName>
</protein>
<evidence type="ECO:0000259" key="13">
    <source>
        <dbReference type="PROSITE" id="PS50011"/>
    </source>
</evidence>
<dbReference type="InterPro" id="IPR011009">
    <property type="entry name" value="Kinase-like_dom_sf"/>
</dbReference>
<evidence type="ECO:0000256" key="1">
    <source>
        <dbReference type="ARBA" id="ARBA00008867"/>
    </source>
</evidence>
<dbReference type="Proteomes" id="UP000492821">
    <property type="component" value="Unassembled WGS sequence"/>
</dbReference>
<dbReference type="InterPro" id="IPR000719">
    <property type="entry name" value="Prot_kinase_dom"/>
</dbReference>
<evidence type="ECO:0000256" key="5">
    <source>
        <dbReference type="ARBA" id="ARBA00022741"/>
    </source>
</evidence>
<dbReference type="PROSITE" id="PS00108">
    <property type="entry name" value="PROTEIN_KINASE_ST"/>
    <property type="match status" value="1"/>
</dbReference>
<dbReference type="InterPro" id="IPR017441">
    <property type="entry name" value="Protein_kinase_ATP_BS"/>
</dbReference>